<dbReference type="PROSITE" id="PS50928">
    <property type="entry name" value="ABC_TM1"/>
    <property type="match status" value="1"/>
</dbReference>
<dbReference type="RefSeq" id="WP_203779738.1">
    <property type="nucleotide sequence ID" value="NZ_BOMV01000007.1"/>
</dbReference>
<name>A0A919JTT2_9ACTN</name>
<evidence type="ECO:0000259" key="10">
    <source>
        <dbReference type="PROSITE" id="PS50928"/>
    </source>
</evidence>
<keyword evidence="8 9" id="KW-0472">Membrane</keyword>
<evidence type="ECO:0000256" key="4">
    <source>
        <dbReference type="ARBA" id="ARBA00022475"/>
    </source>
</evidence>
<proteinExistence type="inferred from homology"/>
<dbReference type="SUPFAM" id="SSF161098">
    <property type="entry name" value="MetI-like"/>
    <property type="match status" value="1"/>
</dbReference>
<feature type="transmembrane region" description="Helical" evidence="9">
    <location>
        <begin position="195"/>
        <end position="218"/>
    </location>
</feature>
<dbReference type="NCBIfam" id="TIGR01726">
    <property type="entry name" value="HEQRo_perm_3TM"/>
    <property type="match status" value="1"/>
</dbReference>
<evidence type="ECO:0000313" key="11">
    <source>
        <dbReference type="EMBL" id="GIE93520.1"/>
    </source>
</evidence>
<keyword evidence="4" id="KW-1003">Cell membrane</keyword>
<dbReference type="InterPro" id="IPR035906">
    <property type="entry name" value="MetI-like_sf"/>
</dbReference>
<feature type="transmembrane region" description="Helical" evidence="9">
    <location>
        <begin position="94"/>
        <end position="113"/>
    </location>
</feature>
<evidence type="ECO:0000256" key="7">
    <source>
        <dbReference type="ARBA" id="ARBA00022989"/>
    </source>
</evidence>
<dbReference type="Proteomes" id="UP000636960">
    <property type="component" value="Unassembled WGS sequence"/>
</dbReference>
<dbReference type="InterPro" id="IPR000515">
    <property type="entry name" value="MetI-like"/>
</dbReference>
<dbReference type="PANTHER" id="PTHR30614:SF37">
    <property type="entry name" value="AMINO-ACID ABC TRANSPORTER PERMEASE PROTEIN YHDX-RELATED"/>
    <property type="match status" value="1"/>
</dbReference>
<evidence type="ECO:0000256" key="3">
    <source>
        <dbReference type="ARBA" id="ARBA00022448"/>
    </source>
</evidence>
<evidence type="ECO:0000256" key="5">
    <source>
        <dbReference type="ARBA" id="ARBA00022692"/>
    </source>
</evidence>
<gene>
    <name evidence="11" type="ORF">Ari01nite_09850</name>
</gene>
<dbReference type="GO" id="GO:0043190">
    <property type="term" value="C:ATP-binding cassette (ABC) transporter complex"/>
    <property type="evidence" value="ECO:0007669"/>
    <property type="project" value="InterPro"/>
</dbReference>
<organism evidence="11 12">
    <name type="scientific">Paractinoplanes rishiriensis</name>
    <dbReference type="NCBI Taxonomy" id="1050105"/>
    <lineage>
        <taxon>Bacteria</taxon>
        <taxon>Bacillati</taxon>
        <taxon>Actinomycetota</taxon>
        <taxon>Actinomycetes</taxon>
        <taxon>Micromonosporales</taxon>
        <taxon>Micromonosporaceae</taxon>
        <taxon>Paractinoplanes</taxon>
    </lineage>
</organism>
<dbReference type="PANTHER" id="PTHR30614">
    <property type="entry name" value="MEMBRANE COMPONENT OF AMINO ACID ABC TRANSPORTER"/>
    <property type="match status" value="1"/>
</dbReference>
<evidence type="ECO:0000256" key="1">
    <source>
        <dbReference type="ARBA" id="ARBA00004651"/>
    </source>
</evidence>
<dbReference type="Gene3D" id="1.10.3720.10">
    <property type="entry name" value="MetI-like"/>
    <property type="match status" value="1"/>
</dbReference>
<keyword evidence="12" id="KW-1185">Reference proteome</keyword>
<keyword evidence="5 9" id="KW-0812">Transmembrane</keyword>
<evidence type="ECO:0000256" key="9">
    <source>
        <dbReference type="RuleBase" id="RU363032"/>
    </source>
</evidence>
<feature type="transmembrane region" description="Helical" evidence="9">
    <location>
        <begin position="62"/>
        <end position="82"/>
    </location>
</feature>
<evidence type="ECO:0000256" key="6">
    <source>
        <dbReference type="ARBA" id="ARBA00022970"/>
    </source>
</evidence>
<feature type="domain" description="ABC transmembrane type-1" evidence="10">
    <location>
        <begin position="17"/>
        <end position="209"/>
    </location>
</feature>
<accession>A0A919JTT2</accession>
<keyword evidence="6" id="KW-0029">Amino-acid transport</keyword>
<dbReference type="InterPro" id="IPR010065">
    <property type="entry name" value="AA_ABC_transptr_permease_3TM"/>
</dbReference>
<keyword evidence="7 9" id="KW-1133">Transmembrane helix</keyword>
<dbReference type="GO" id="GO:0022857">
    <property type="term" value="F:transmembrane transporter activity"/>
    <property type="evidence" value="ECO:0007669"/>
    <property type="project" value="InterPro"/>
</dbReference>
<keyword evidence="3 9" id="KW-0813">Transport</keyword>
<comment type="similarity">
    <text evidence="2">Belongs to the binding-protein-dependent transport system permease family. HisMQ subfamily.</text>
</comment>
<evidence type="ECO:0000256" key="2">
    <source>
        <dbReference type="ARBA" id="ARBA00010072"/>
    </source>
</evidence>
<comment type="caution">
    <text evidence="11">The sequence shown here is derived from an EMBL/GenBank/DDBJ whole genome shotgun (WGS) entry which is preliminary data.</text>
</comment>
<evidence type="ECO:0000256" key="8">
    <source>
        <dbReference type="ARBA" id="ARBA00023136"/>
    </source>
</evidence>
<dbReference type="CDD" id="cd06261">
    <property type="entry name" value="TM_PBP2"/>
    <property type="match status" value="1"/>
</dbReference>
<dbReference type="InterPro" id="IPR043429">
    <property type="entry name" value="ArtM/GltK/GlnP/TcyL/YhdX-like"/>
</dbReference>
<feature type="transmembrane region" description="Helical" evidence="9">
    <location>
        <begin position="12"/>
        <end position="41"/>
    </location>
</feature>
<dbReference type="EMBL" id="BOMV01000007">
    <property type="protein sequence ID" value="GIE93520.1"/>
    <property type="molecule type" value="Genomic_DNA"/>
</dbReference>
<reference evidence="11" key="1">
    <citation type="submission" date="2021-01" db="EMBL/GenBank/DDBJ databases">
        <title>Whole genome shotgun sequence of Actinoplanes rishiriensis NBRC 108556.</title>
        <authorList>
            <person name="Komaki H."/>
            <person name="Tamura T."/>
        </authorList>
    </citation>
    <scope>NUCLEOTIDE SEQUENCE</scope>
    <source>
        <strain evidence="11">NBRC 108556</strain>
    </source>
</reference>
<evidence type="ECO:0000313" key="12">
    <source>
        <dbReference type="Proteomes" id="UP000636960"/>
    </source>
</evidence>
<protein>
    <submittedName>
        <fullName evidence="11">Glutamate ABC transporter, permease</fullName>
    </submittedName>
</protein>
<dbReference type="GO" id="GO:0006865">
    <property type="term" value="P:amino acid transport"/>
    <property type="evidence" value="ECO:0007669"/>
    <property type="project" value="UniProtKB-KW"/>
</dbReference>
<sequence length="225" mass="23912">MDVFSDPDNVDVYVTGFLWILKLTLASAAGALVVGTLLAAMRVSPVPVLRAFGTGWVNIFRNTPLTLIIFFCYFGLFSTLGFTASEDSLELNNYWLGVIGLSVYTAAFVCEAIRSGINTVPAGQAEAARAIGMSFRQTLTMIILPQAGRAVIAPLGSIFIALCKNSTIVGTIGLAESSNAMKELINANGDAVIPIFLVFAGTFAAVLIPTGYAFGWLANRMAVKR</sequence>
<comment type="subcellular location">
    <subcellularLocation>
        <location evidence="1 9">Cell membrane</location>
        <topology evidence="1 9">Multi-pass membrane protein</topology>
    </subcellularLocation>
</comment>
<dbReference type="AlphaFoldDB" id="A0A919JTT2"/>
<dbReference type="Pfam" id="PF00528">
    <property type="entry name" value="BPD_transp_1"/>
    <property type="match status" value="1"/>
</dbReference>